<dbReference type="AlphaFoldDB" id="A0AAN0M5J8"/>
<name>A0AAN0M5J8_9RHOB</name>
<evidence type="ECO:0000313" key="3">
    <source>
        <dbReference type="Proteomes" id="UP001451782"/>
    </source>
</evidence>
<evidence type="ECO:0000256" key="1">
    <source>
        <dbReference type="SAM" id="MobiDB-lite"/>
    </source>
</evidence>
<dbReference type="Proteomes" id="UP001451782">
    <property type="component" value="Chromosome"/>
</dbReference>
<feature type="region of interest" description="Disordered" evidence="1">
    <location>
        <begin position="59"/>
        <end position="115"/>
    </location>
</feature>
<sequence length="115" mass="11947">MDTSLSLPAPAATLTATAPVLPRAVTTKVQAVETADNSATLPAEKPFVAQVVTARLSGSEFPENPAEIAPPERTLRPYDVPMLPYDAGATTATPPAPQADVGTQVQRKNVDPTQA</sequence>
<keyword evidence="3" id="KW-1185">Reference proteome</keyword>
<dbReference type="EMBL" id="CP151762">
    <property type="protein sequence ID" value="WZU65345.1"/>
    <property type="molecule type" value="Genomic_DNA"/>
</dbReference>
<proteinExistence type="predicted"/>
<evidence type="ECO:0000313" key="2">
    <source>
        <dbReference type="EMBL" id="WZU65345.1"/>
    </source>
</evidence>
<feature type="compositionally biased region" description="Polar residues" evidence="1">
    <location>
        <begin position="101"/>
        <end position="115"/>
    </location>
</feature>
<protein>
    <submittedName>
        <fullName evidence="2">Uncharacterized protein</fullName>
    </submittedName>
</protein>
<dbReference type="RefSeq" id="WP_342071692.1">
    <property type="nucleotide sequence ID" value="NZ_CP151762.1"/>
</dbReference>
<gene>
    <name evidence="2" type="ORF">AABB28_08885</name>
</gene>
<dbReference type="KEGG" id="yag:AABB28_08885"/>
<reference evidence="2 3" key="1">
    <citation type="submission" date="2024-04" db="EMBL/GenBank/DDBJ databases">
        <title>Phylogenomic analyses of a clade within the roseobacter group suggest taxonomic reassignments of species of the genera Aestuariivita, Citreicella, Loktanella, Nautella, Pelagibaca, Ruegeria, Thalassobius, Thiobacimonas and Tropicibacter, and the proposal o.</title>
        <authorList>
            <person name="Jeon C.O."/>
        </authorList>
    </citation>
    <scope>NUCLEOTIDE SEQUENCE [LARGE SCALE GENOMIC DNA]</scope>
    <source>
        <strain evidence="2 3">G8-12</strain>
    </source>
</reference>
<organism evidence="2 3">
    <name type="scientific">Yoonia algicola</name>
    <dbReference type="NCBI Taxonomy" id="3137368"/>
    <lineage>
        <taxon>Bacteria</taxon>
        <taxon>Pseudomonadati</taxon>
        <taxon>Pseudomonadota</taxon>
        <taxon>Alphaproteobacteria</taxon>
        <taxon>Rhodobacterales</taxon>
        <taxon>Paracoccaceae</taxon>
        <taxon>Yoonia</taxon>
    </lineage>
</organism>
<accession>A0AAN0M5J8</accession>